<accession>A0A1G7J5H5</accession>
<organism evidence="1 2">
    <name type="scientific">Streptomyces griseoaurantiacus</name>
    <dbReference type="NCBI Taxonomy" id="68213"/>
    <lineage>
        <taxon>Bacteria</taxon>
        <taxon>Bacillati</taxon>
        <taxon>Actinomycetota</taxon>
        <taxon>Actinomycetes</taxon>
        <taxon>Kitasatosporales</taxon>
        <taxon>Streptomycetaceae</taxon>
        <taxon>Streptomyces</taxon>
        <taxon>Streptomyces aurantiacus group</taxon>
    </lineage>
</organism>
<gene>
    <name evidence="1" type="ORF">SAMN05216260_106299</name>
</gene>
<dbReference type="EMBL" id="FNAX01000006">
    <property type="protein sequence ID" value="SDF20257.1"/>
    <property type="molecule type" value="Genomic_DNA"/>
</dbReference>
<name>A0A1G7J5H5_9ACTN</name>
<proteinExistence type="predicted"/>
<reference evidence="1 2" key="1">
    <citation type="submission" date="2016-10" db="EMBL/GenBank/DDBJ databases">
        <authorList>
            <person name="de Groot N.N."/>
        </authorList>
    </citation>
    <scope>NUCLEOTIDE SEQUENCE [LARGE SCALE GENOMIC DNA]</scope>
    <source>
        <strain evidence="1 2">CGMCC 4.1859</strain>
    </source>
</reference>
<evidence type="ECO:0000313" key="1">
    <source>
        <dbReference type="EMBL" id="SDF20257.1"/>
    </source>
</evidence>
<dbReference type="AlphaFoldDB" id="A0A1G7J5H5"/>
<dbReference type="Proteomes" id="UP000198614">
    <property type="component" value="Unassembled WGS sequence"/>
</dbReference>
<protein>
    <submittedName>
        <fullName evidence="1">Uncharacterized protein</fullName>
    </submittedName>
</protein>
<evidence type="ECO:0000313" key="2">
    <source>
        <dbReference type="Proteomes" id="UP000198614"/>
    </source>
</evidence>
<sequence>MSTRPRKSIVLTDLSAAVSTQHTAMLARPDADVLTGPQPSDAPLLRRKGFLLRGCIRGSDPGVDTAVPGMPEQHDHASTVVPGVRLTGAEGVGRVLLV</sequence>